<sequence length="83" mass="9662">MVIHKMAQIKLMDYTDEDDTISSDGYSSSDVEEEDDVHFMLGVAKNDIGDYINDSMMKIKKYVGKRIKDVYNEIMMNQDRDEV</sequence>
<protein>
    <submittedName>
        <fullName evidence="1">Uncharacterized protein</fullName>
    </submittedName>
</protein>
<evidence type="ECO:0000313" key="1">
    <source>
        <dbReference type="EMBL" id="KAF0892896.1"/>
    </source>
</evidence>
<proteinExistence type="predicted"/>
<dbReference type="EMBL" id="SPHZ02000011">
    <property type="protein sequence ID" value="KAF0892896.1"/>
    <property type="molecule type" value="Genomic_DNA"/>
</dbReference>
<comment type="caution">
    <text evidence="1">The sequence shown here is derived from an EMBL/GenBank/DDBJ whole genome shotgun (WGS) entry which is preliminary data.</text>
</comment>
<keyword evidence="2" id="KW-1185">Reference proteome</keyword>
<dbReference type="Proteomes" id="UP000479710">
    <property type="component" value="Unassembled WGS sequence"/>
</dbReference>
<accession>A0A6G1BYB4</accession>
<name>A0A6G1BYB4_9ORYZ</name>
<dbReference type="OrthoDB" id="10641544at2759"/>
<dbReference type="AlphaFoldDB" id="A0A6G1BYB4"/>
<reference evidence="1 2" key="1">
    <citation type="submission" date="2019-11" db="EMBL/GenBank/DDBJ databases">
        <title>Whole genome sequence of Oryza granulata.</title>
        <authorList>
            <person name="Li W."/>
        </authorList>
    </citation>
    <scope>NUCLEOTIDE SEQUENCE [LARGE SCALE GENOMIC DNA]</scope>
    <source>
        <strain evidence="2">cv. Menghai</strain>
        <tissue evidence="1">Leaf</tissue>
    </source>
</reference>
<evidence type="ECO:0000313" key="2">
    <source>
        <dbReference type="Proteomes" id="UP000479710"/>
    </source>
</evidence>
<organism evidence="1 2">
    <name type="scientific">Oryza meyeriana var. granulata</name>
    <dbReference type="NCBI Taxonomy" id="110450"/>
    <lineage>
        <taxon>Eukaryota</taxon>
        <taxon>Viridiplantae</taxon>
        <taxon>Streptophyta</taxon>
        <taxon>Embryophyta</taxon>
        <taxon>Tracheophyta</taxon>
        <taxon>Spermatophyta</taxon>
        <taxon>Magnoliopsida</taxon>
        <taxon>Liliopsida</taxon>
        <taxon>Poales</taxon>
        <taxon>Poaceae</taxon>
        <taxon>BOP clade</taxon>
        <taxon>Oryzoideae</taxon>
        <taxon>Oryzeae</taxon>
        <taxon>Oryzinae</taxon>
        <taxon>Oryza</taxon>
        <taxon>Oryza meyeriana</taxon>
    </lineage>
</organism>
<gene>
    <name evidence="1" type="ORF">E2562_019554</name>
</gene>